<dbReference type="GO" id="GO:0009423">
    <property type="term" value="P:chorismate biosynthetic process"/>
    <property type="evidence" value="ECO:0007669"/>
    <property type="project" value="UniProtKB-UniRule"/>
</dbReference>
<dbReference type="GO" id="GO:0003855">
    <property type="term" value="F:3-dehydroquinate dehydratase activity"/>
    <property type="evidence" value="ECO:0007669"/>
    <property type="project" value="UniProtKB-UniRule"/>
</dbReference>
<gene>
    <name evidence="7" type="primary">aroQ</name>
    <name evidence="11" type="ORF">EEJ42_08425</name>
</gene>
<evidence type="ECO:0000256" key="6">
    <source>
        <dbReference type="ARBA" id="ARBA00023239"/>
    </source>
</evidence>
<dbReference type="Gene3D" id="3.40.50.9100">
    <property type="entry name" value="Dehydroquinase, class II"/>
    <property type="match status" value="1"/>
</dbReference>
<dbReference type="PANTHER" id="PTHR21272:SF3">
    <property type="entry name" value="CATABOLIC 3-DEHYDROQUINASE"/>
    <property type="match status" value="1"/>
</dbReference>
<evidence type="ECO:0000256" key="4">
    <source>
        <dbReference type="ARBA" id="ARBA00011193"/>
    </source>
</evidence>
<evidence type="ECO:0000256" key="9">
    <source>
        <dbReference type="PIRSR" id="PIRSR001399-3"/>
    </source>
</evidence>
<dbReference type="GO" id="GO:0008652">
    <property type="term" value="P:amino acid biosynthetic process"/>
    <property type="evidence" value="ECO:0007669"/>
    <property type="project" value="UniProtKB-KW"/>
</dbReference>
<comment type="catalytic activity">
    <reaction evidence="1 7">
        <text>3-dehydroquinate = 3-dehydroshikimate + H2O</text>
        <dbReference type="Rhea" id="RHEA:21096"/>
        <dbReference type="ChEBI" id="CHEBI:15377"/>
        <dbReference type="ChEBI" id="CHEBI:16630"/>
        <dbReference type="ChEBI" id="CHEBI:32364"/>
        <dbReference type="EC" id="4.2.1.10"/>
    </reaction>
</comment>
<evidence type="ECO:0000313" key="12">
    <source>
        <dbReference type="Proteomes" id="UP000275401"/>
    </source>
</evidence>
<feature type="active site" description="Proton donor" evidence="7 8">
    <location>
        <position position="100"/>
    </location>
</feature>
<comment type="similarity">
    <text evidence="3 7">Belongs to the type-II 3-dehydroquinase family.</text>
</comment>
<evidence type="ECO:0000256" key="10">
    <source>
        <dbReference type="SAM" id="MobiDB-lite"/>
    </source>
</evidence>
<feature type="binding site" evidence="7">
    <location>
        <position position="74"/>
    </location>
    <ligand>
        <name>substrate</name>
    </ligand>
</feature>
<organism evidence="11 12">
    <name type="scientific">Streptomyces botrytidirepellens</name>
    <dbReference type="NCBI Taxonomy" id="2486417"/>
    <lineage>
        <taxon>Bacteria</taxon>
        <taxon>Bacillati</taxon>
        <taxon>Actinomycetota</taxon>
        <taxon>Actinomycetes</taxon>
        <taxon>Kitasatosporales</taxon>
        <taxon>Streptomycetaceae</taxon>
        <taxon>Streptomyces</taxon>
    </lineage>
</organism>
<feature type="binding site" evidence="7">
    <location>
        <begin position="101"/>
        <end position="102"/>
    </location>
    <ligand>
        <name>substrate</name>
    </ligand>
</feature>
<sequence length="166" mass="17852">MMRAAVLHGPNLNRLGKRRPDKYGHATLADIERDIDDTAARIGVAVQHFQSNHEGALIDWLHERQDALDLIVVNPAGLTPYGYSLLDALNDTGLPFAVVHISPFAAVDGKTREDIFAASAAVYASGMGWRGYAHALEALTVKVTGTPAPGSDGLRERPQALDDTLT</sequence>
<evidence type="ECO:0000313" key="11">
    <source>
        <dbReference type="EMBL" id="RNG31896.1"/>
    </source>
</evidence>
<dbReference type="EC" id="4.2.1.10" evidence="5 7"/>
<dbReference type="RefSeq" id="WP_123099346.1">
    <property type="nucleotide sequence ID" value="NZ_RIBZ01000108.1"/>
</dbReference>
<reference evidence="11 12" key="1">
    <citation type="submission" date="2018-11" db="EMBL/GenBank/DDBJ databases">
        <title>The Potential of Streptomyces as Biocontrol Agents against the Tomato grey mould, Botrytis cinerea (Gray mold) Frontiers in Microbiology.</title>
        <authorList>
            <person name="Li D."/>
        </authorList>
    </citation>
    <scope>NUCLEOTIDE SEQUENCE [LARGE SCALE GENOMIC DNA]</scope>
    <source>
        <strain evidence="11 12">NEAU-LD23</strain>
    </source>
</reference>
<comment type="function">
    <text evidence="7">Catalyzes a trans-dehydration via an enolate intermediate.</text>
</comment>
<dbReference type="InterPro" id="IPR001874">
    <property type="entry name" value="DHquinase_II"/>
</dbReference>
<accession>A0A3M8WPK2</accession>
<keyword evidence="6 7" id="KW-0456">Lyase</keyword>
<comment type="pathway">
    <text evidence="2 7">Metabolic intermediate biosynthesis; chorismate biosynthesis; chorismate from D-erythrose 4-phosphate and phosphoenolpyruvate: step 3/7.</text>
</comment>
<dbReference type="Proteomes" id="UP000275401">
    <property type="component" value="Unassembled WGS sequence"/>
</dbReference>
<keyword evidence="7" id="KW-0028">Amino-acid biosynthesis</keyword>
<comment type="caution">
    <text evidence="11">The sequence shown here is derived from an EMBL/GenBank/DDBJ whole genome shotgun (WGS) entry which is preliminary data.</text>
</comment>
<proteinExistence type="inferred from homology"/>
<dbReference type="AlphaFoldDB" id="A0A3M8WPK2"/>
<evidence type="ECO:0000256" key="2">
    <source>
        <dbReference type="ARBA" id="ARBA00004902"/>
    </source>
</evidence>
<evidence type="ECO:0000256" key="8">
    <source>
        <dbReference type="PIRSR" id="PIRSR001399-1"/>
    </source>
</evidence>
<feature type="region of interest" description="Disordered" evidence="10">
    <location>
        <begin position="147"/>
        <end position="166"/>
    </location>
</feature>
<dbReference type="EMBL" id="RIBZ01000108">
    <property type="protein sequence ID" value="RNG31896.1"/>
    <property type="molecule type" value="Genomic_DNA"/>
</dbReference>
<dbReference type="HAMAP" id="MF_00169">
    <property type="entry name" value="AroQ"/>
    <property type="match status" value="1"/>
</dbReference>
<feature type="binding site" evidence="7">
    <location>
        <position position="87"/>
    </location>
    <ligand>
        <name>substrate</name>
    </ligand>
</feature>
<keyword evidence="7" id="KW-0057">Aromatic amino acid biosynthesis</keyword>
<evidence type="ECO:0000256" key="1">
    <source>
        <dbReference type="ARBA" id="ARBA00001864"/>
    </source>
</evidence>
<comment type="caution">
    <text evidence="7">Lacks conserved residue(s) required for the propagation of feature annotation.</text>
</comment>
<feature type="site" description="Transition state stabilizer" evidence="7 9">
    <location>
        <position position="18"/>
    </location>
</feature>
<protein>
    <recommendedName>
        <fullName evidence="5 7">3-dehydroquinate dehydratase</fullName>
        <shortName evidence="7">3-dehydroquinase</shortName>
        <ecNumber evidence="5 7">4.2.1.10</ecNumber>
    </recommendedName>
    <alternativeName>
        <fullName evidence="7">Type II DHQase</fullName>
    </alternativeName>
</protein>
<dbReference type="Pfam" id="PF01220">
    <property type="entry name" value="DHquinase_II"/>
    <property type="match status" value="1"/>
</dbReference>
<dbReference type="InterPro" id="IPR036441">
    <property type="entry name" value="DHquinase_II_sf"/>
</dbReference>
<dbReference type="SUPFAM" id="SSF52304">
    <property type="entry name" value="Type II 3-dehydroquinate dehydratase"/>
    <property type="match status" value="1"/>
</dbReference>
<evidence type="ECO:0000256" key="3">
    <source>
        <dbReference type="ARBA" id="ARBA00011037"/>
    </source>
</evidence>
<name>A0A3M8WPK2_9ACTN</name>
<comment type="subunit">
    <text evidence="4 7">Homododecamer.</text>
</comment>
<dbReference type="GO" id="GO:0009073">
    <property type="term" value="P:aromatic amino acid family biosynthetic process"/>
    <property type="evidence" value="ECO:0007669"/>
    <property type="project" value="UniProtKB-KW"/>
</dbReference>
<dbReference type="CDD" id="cd00466">
    <property type="entry name" value="DHQase_II"/>
    <property type="match status" value="1"/>
</dbReference>
<dbReference type="GO" id="GO:0019631">
    <property type="term" value="P:quinate catabolic process"/>
    <property type="evidence" value="ECO:0007669"/>
    <property type="project" value="TreeGrafter"/>
</dbReference>
<dbReference type="PANTHER" id="PTHR21272">
    <property type="entry name" value="CATABOLIC 3-DEHYDROQUINASE"/>
    <property type="match status" value="1"/>
</dbReference>
<keyword evidence="12" id="KW-1185">Reference proteome</keyword>
<evidence type="ECO:0000256" key="5">
    <source>
        <dbReference type="ARBA" id="ARBA00012060"/>
    </source>
</evidence>
<feature type="active site" description="Proton acceptor" evidence="7 8">
    <location>
        <position position="23"/>
    </location>
</feature>
<evidence type="ECO:0000256" key="7">
    <source>
        <dbReference type="HAMAP-Rule" id="MF_00169"/>
    </source>
</evidence>
<dbReference type="NCBIfam" id="NF003807">
    <property type="entry name" value="PRK05395.1-4"/>
    <property type="match status" value="1"/>
</dbReference>
<dbReference type="UniPathway" id="UPA00053">
    <property type="reaction ID" value="UER00086"/>
</dbReference>
<dbReference type="PIRSF" id="PIRSF001399">
    <property type="entry name" value="DHquinase_II"/>
    <property type="match status" value="1"/>
</dbReference>